<feature type="compositionally biased region" description="Polar residues" evidence="15">
    <location>
        <begin position="365"/>
        <end position="375"/>
    </location>
</feature>
<proteinExistence type="inferred from homology"/>
<accession>A0AAN7KS67</accession>
<keyword evidence="9 14" id="KW-0576">Peroxisome</keyword>
<evidence type="ECO:0000256" key="3">
    <source>
        <dbReference type="ARBA" id="ARBA00022448"/>
    </source>
</evidence>
<evidence type="ECO:0000259" key="17">
    <source>
        <dbReference type="Pfam" id="PF17733"/>
    </source>
</evidence>
<dbReference type="InterPro" id="IPR040554">
    <property type="entry name" value="KPWE_PEX14_dom"/>
</dbReference>
<dbReference type="Pfam" id="PF23020">
    <property type="entry name" value="PEX14-like_2nd"/>
    <property type="match status" value="1"/>
</dbReference>
<feature type="region of interest" description="Disordered" evidence="15">
    <location>
        <begin position="441"/>
        <end position="468"/>
    </location>
</feature>
<feature type="region of interest" description="Disordered" evidence="15">
    <location>
        <begin position="329"/>
        <end position="388"/>
    </location>
</feature>
<dbReference type="GO" id="GO:0005102">
    <property type="term" value="F:signaling receptor binding"/>
    <property type="evidence" value="ECO:0007669"/>
    <property type="project" value="TreeGrafter"/>
</dbReference>
<organism evidence="19 20">
    <name type="scientific">Trapa incisa</name>
    <dbReference type="NCBI Taxonomy" id="236973"/>
    <lineage>
        <taxon>Eukaryota</taxon>
        <taxon>Viridiplantae</taxon>
        <taxon>Streptophyta</taxon>
        <taxon>Embryophyta</taxon>
        <taxon>Tracheophyta</taxon>
        <taxon>Spermatophyta</taxon>
        <taxon>Magnoliopsida</taxon>
        <taxon>eudicotyledons</taxon>
        <taxon>Gunneridae</taxon>
        <taxon>Pentapetalae</taxon>
        <taxon>rosids</taxon>
        <taxon>malvids</taxon>
        <taxon>Myrtales</taxon>
        <taxon>Lythraceae</taxon>
        <taxon>Trapa</taxon>
    </lineage>
</organism>
<dbReference type="EMBL" id="JAXIOK010000006">
    <property type="protein sequence ID" value="KAK4768082.1"/>
    <property type="molecule type" value="Genomic_DNA"/>
</dbReference>
<evidence type="ECO:0000259" key="18">
    <source>
        <dbReference type="Pfam" id="PF23020"/>
    </source>
</evidence>
<comment type="caution">
    <text evidence="19">The sequence shown here is derived from an EMBL/GenBank/DDBJ whole genome shotgun (WGS) entry which is preliminary data.</text>
</comment>
<reference evidence="19 20" key="1">
    <citation type="journal article" date="2023" name="Hortic Res">
        <title>Pangenome of water caltrop reveals structural variations and asymmetric subgenome divergence after allopolyploidization.</title>
        <authorList>
            <person name="Zhang X."/>
            <person name="Chen Y."/>
            <person name="Wang L."/>
            <person name="Yuan Y."/>
            <person name="Fang M."/>
            <person name="Shi L."/>
            <person name="Lu R."/>
            <person name="Comes H.P."/>
            <person name="Ma Y."/>
            <person name="Chen Y."/>
            <person name="Huang G."/>
            <person name="Zhou Y."/>
            <person name="Zheng Z."/>
            <person name="Qiu Y."/>
        </authorList>
    </citation>
    <scope>NUCLEOTIDE SEQUENCE [LARGE SCALE GENOMIC DNA]</scope>
    <source>
        <tissue evidence="19">Roots</tissue>
    </source>
</reference>
<comment type="subcellular location">
    <subcellularLocation>
        <location evidence="1">Peroxisome membrane</location>
        <topology evidence="1">Single-pass membrane protein</topology>
    </subcellularLocation>
</comment>
<comment type="subunit">
    <text evidence="13">Interacts with PEX13; forming the PEX13-PEX14 docking complex. Interacts with PEX5 (via WxxxF/Y motifs).</text>
</comment>
<dbReference type="FunFam" id="1.10.10.10:FF:000217">
    <property type="entry name" value="Peroxisomal membrane protein PEX14"/>
    <property type="match status" value="1"/>
</dbReference>
<dbReference type="Proteomes" id="UP001345219">
    <property type="component" value="Chromosome 3"/>
</dbReference>
<dbReference type="InterPro" id="IPR036388">
    <property type="entry name" value="WH-like_DNA-bd_sf"/>
</dbReference>
<dbReference type="GO" id="GO:0005778">
    <property type="term" value="C:peroxisomal membrane"/>
    <property type="evidence" value="ECO:0007669"/>
    <property type="project" value="UniProtKB-SubCell"/>
</dbReference>
<feature type="domain" description="Peroxisomal membrane protein PEX14 central plants" evidence="18">
    <location>
        <begin position="141"/>
        <end position="259"/>
    </location>
</feature>
<keyword evidence="5 14" id="KW-0653">Protein transport</keyword>
<evidence type="ECO:0000259" key="16">
    <source>
        <dbReference type="Pfam" id="PF04695"/>
    </source>
</evidence>
<sequence>MAGASTDVKAENPVDAEAPNEANQTAPMGMDKPISPSSVFVNSEPIRPEQVENAVKFLSHPKVRGSPVMYRRSFLEKKGLTKEEIDEAFRRVPDPSPTVQAAQDAPAKTVSNAQAQAIGQIPQATTPAPAGVASTHVSGPRFHWTHALYAIGIVAVSGAGTAVLFKSVVAPRLKSWVRKITSEDEHDVAIKTGSKPSIAEEAAAAAKSAADAAAQVAKASQELMTMSTGERRNLRDLMDMLDAQLHEIRAMNFSIRKLEDQANISSAVPSYIQDSRVSSSKQPYVNGKAEFDTLSGRSTSPPALAKPSVPPHPKSYMEIMAMVQRGERPPNVKEIDDSPPNPHQQIPNSSVAPRSKKPWEAGHAPNNSTPYQSPSDGGEHGNGDGSVPWWQRKNVRIIEHENQEGLGVGPFYSSQVPEQTTRRSWVPPQPPPVAMAEAAEAIRRPKPAVQKDQQPSSDQTVDHSSHQLPKITKISETGGAVQNIHGMASEGISSEIQEELAQNY</sequence>
<feature type="domain" description="Peroxisomal membrane protein PEX14-like KPWE" evidence="17">
    <location>
        <begin position="311"/>
        <end position="360"/>
    </location>
</feature>
<evidence type="ECO:0000256" key="8">
    <source>
        <dbReference type="ARBA" id="ARBA00023136"/>
    </source>
</evidence>
<evidence type="ECO:0000256" key="9">
    <source>
        <dbReference type="ARBA" id="ARBA00023140"/>
    </source>
</evidence>
<dbReference type="InterPro" id="IPR006785">
    <property type="entry name" value="Pex14_N"/>
</dbReference>
<evidence type="ECO:0000256" key="10">
    <source>
        <dbReference type="ARBA" id="ARBA00029502"/>
    </source>
</evidence>
<dbReference type="GO" id="GO:0016560">
    <property type="term" value="P:protein import into peroxisome matrix, docking"/>
    <property type="evidence" value="ECO:0007669"/>
    <property type="project" value="UniProtKB-UniRule"/>
</dbReference>
<evidence type="ECO:0000256" key="4">
    <source>
        <dbReference type="ARBA" id="ARBA00022692"/>
    </source>
</evidence>
<evidence type="ECO:0000256" key="13">
    <source>
        <dbReference type="ARBA" id="ARBA00064754"/>
    </source>
</evidence>
<keyword evidence="8 14" id="KW-0472">Membrane</keyword>
<feature type="region of interest" description="Disordered" evidence="15">
    <location>
        <begin position="291"/>
        <end position="313"/>
    </location>
</feature>
<keyword evidence="3 14" id="KW-0813">Transport</keyword>
<keyword evidence="6" id="KW-1133">Transmembrane helix</keyword>
<evidence type="ECO:0000313" key="19">
    <source>
        <dbReference type="EMBL" id="KAK4768082.1"/>
    </source>
</evidence>
<evidence type="ECO:0000256" key="1">
    <source>
        <dbReference type="ARBA" id="ARBA00004549"/>
    </source>
</evidence>
<feature type="domain" description="Peroxisome membrane anchor protein Pex14p N-terminal" evidence="16">
    <location>
        <begin position="47"/>
        <end position="91"/>
    </location>
</feature>
<feature type="compositionally biased region" description="Polar residues" evidence="15">
    <location>
        <begin position="343"/>
        <end position="352"/>
    </location>
</feature>
<dbReference type="Gene3D" id="1.10.10.10">
    <property type="entry name" value="Winged helix-like DNA-binding domain superfamily/Winged helix DNA-binding domain"/>
    <property type="match status" value="1"/>
</dbReference>
<dbReference type="PANTHER" id="PTHR23058">
    <property type="entry name" value="PEROXISOMAL MEMBRANE PROTEIN PEX14"/>
    <property type="match status" value="1"/>
</dbReference>
<protein>
    <recommendedName>
        <fullName evidence="10 14">Peroxisomal membrane protein PEX14</fullName>
    </recommendedName>
    <alternativeName>
        <fullName evidence="11 14">Peroxin-14</fullName>
    </alternativeName>
</protein>
<dbReference type="Pfam" id="PF17733">
    <property type="entry name" value="KPWE_dom"/>
    <property type="match status" value="1"/>
</dbReference>
<evidence type="ECO:0000313" key="20">
    <source>
        <dbReference type="Proteomes" id="UP001345219"/>
    </source>
</evidence>
<comment type="function">
    <text evidence="12 14">Component of the PEX13-PEX14 docking complex, a translocon channel that specifically mediates the import of peroxisomal cargo proteins bound to PEX5 receptor. The PEX13-PEX14 docking complex forms a large import pore which can be opened to a diameter of about 9 nm. Mechanistically, PEX5 receptor along with cargo proteins associates with the PEX14 subunit of the PEX13-PEX14 docking complex in the cytosol, leading to the insertion of the receptor into the organelle membrane with the concomitant translocation of the cargo into the peroxisome matrix.</text>
</comment>
<evidence type="ECO:0000256" key="5">
    <source>
        <dbReference type="ARBA" id="ARBA00022927"/>
    </source>
</evidence>
<comment type="similarity">
    <text evidence="2 14">Belongs to the peroxin-14 family.</text>
</comment>
<name>A0AAN7KS67_9MYRT</name>
<evidence type="ECO:0000256" key="11">
    <source>
        <dbReference type="ARBA" id="ARBA00029691"/>
    </source>
</evidence>
<dbReference type="PANTHER" id="PTHR23058:SF0">
    <property type="entry name" value="PEROXISOMAL MEMBRANE PROTEIN PEX14"/>
    <property type="match status" value="1"/>
</dbReference>
<evidence type="ECO:0000256" key="14">
    <source>
        <dbReference type="RuleBase" id="RU367032"/>
    </source>
</evidence>
<dbReference type="GO" id="GO:1990429">
    <property type="term" value="C:peroxisomal importomer complex"/>
    <property type="evidence" value="ECO:0007669"/>
    <property type="project" value="TreeGrafter"/>
</dbReference>
<dbReference type="AlphaFoldDB" id="A0AAN7KS67"/>
<keyword evidence="7" id="KW-0811">Translocation</keyword>
<keyword evidence="4" id="KW-0812">Transmembrane</keyword>
<dbReference type="InterPro" id="IPR054154">
    <property type="entry name" value="PEX14-like_M_plants"/>
</dbReference>
<dbReference type="Pfam" id="PF04695">
    <property type="entry name" value="Pex14_N"/>
    <property type="match status" value="1"/>
</dbReference>
<evidence type="ECO:0000256" key="2">
    <source>
        <dbReference type="ARBA" id="ARBA00005443"/>
    </source>
</evidence>
<evidence type="ECO:0000256" key="15">
    <source>
        <dbReference type="SAM" id="MobiDB-lite"/>
    </source>
</evidence>
<feature type="region of interest" description="Disordered" evidence="15">
    <location>
        <begin position="1"/>
        <end position="41"/>
    </location>
</feature>
<gene>
    <name evidence="19" type="ORF">SAY87_003223</name>
</gene>
<keyword evidence="20" id="KW-1185">Reference proteome</keyword>
<evidence type="ECO:0000256" key="6">
    <source>
        <dbReference type="ARBA" id="ARBA00022989"/>
    </source>
</evidence>
<evidence type="ECO:0000256" key="12">
    <source>
        <dbReference type="ARBA" id="ARBA00053920"/>
    </source>
</evidence>
<evidence type="ECO:0000256" key="7">
    <source>
        <dbReference type="ARBA" id="ARBA00023010"/>
    </source>
</evidence>
<dbReference type="InterPro" id="IPR025655">
    <property type="entry name" value="PEX14"/>
</dbReference>